<evidence type="ECO:0000313" key="3">
    <source>
        <dbReference type="EMBL" id="RMC20992.1"/>
    </source>
</evidence>
<dbReference type="GO" id="GO:0009615">
    <property type="term" value="P:response to virus"/>
    <property type="evidence" value="ECO:0007669"/>
    <property type="project" value="TreeGrafter"/>
</dbReference>
<feature type="region of interest" description="Disordered" evidence="2">
    <location>
        <begin position="243"/>
        <end position="318"/>
    </location>
</feature>
<dbReference type="EMBL" id="QRBI01000093">
    <property type="protein sequence ID" value="RMC20992.1"/>
    <property type="molecule type" value="Genomic_DNA"/>
</dbReference>
<sequence length="318" mass="35364">MLDGTEARHLGSLSHDPVIDQEMMREAHPCSLWEQVLESVAERYLCADDLYMQQTQWKTIEQGIQRLREMAVVEIVFSDDLNTRNPDLVPCTSVMCQKLVRLGPQEYSSALAIMKRDDREEMVLDMGKKLRAYADAVHCPTHATIAVLETRMQKLENKIEENHKKLREEIKEDILQISAVQNPVELGKYLKERYHDGSKGEKMAAVSWALAYAYRTLLDTVGQQTEAGGKGYKSAATPVTQAAANTPVLKPAAKLEPEPESTAKPDSKPKPLAVAPAKKHTLKTDRPVDNDDPREGPSPKSEAKASSTGSEANIDSFP</sequence>
<reference evidence="3 4" key="1">
    <citation type="submission" date="2018-07" db="EMBL/GenBank/DDBJ databases">
        <title>A high quality draft genome assembly of the barn swallow (H. rustica rustica).</title>
        <authorList>
            <person name="Formenti G."/>
            <person name="Chiara M."/>
            <person name="Poveda L."/>
            <person name="Francoijs K.-J."/>
            <person name="Bonisoli-Alquati A."/>
            <person name="Canova L."/>
            <person name="Gianfranceschi L."/>
            <person name="Horner D.S."/>
            <person name="Saino N."/>
        </authorList>
    </citation>
    <scope>NUCLEOTIDE SEQUENCE [LARGE SCALE GENOMIC DNA]</scope>
    <source>
        <strain evidence="3">Chelidonia</strain>
        <tissue evidence="3">Blood</tissue>
    </source>
</reference>
<gene>
    <name evidence="3" type="ORF">DUI87_01847</name>
</gene>
<dbReference type="Proteomes" id="UP000269221">
    <property type="component" value="Unassembled WGS sequence"/>
</dbReference>
<name>A0A3M0L5P7_HIRRU</name>
<comment type="caution">
    <text evidence="3">The sequence shown here is derived from an EMBL/GenBank/DDBJ whole genome shotgun (WGS) entry which is preliminary data.</text>
</comment>
<feature type="compositionally biased region" description="Polar residues" evidence="2">
    <location>
        <begin position="304"/>
        <end position="318"/>
    </location>
</feature>
<dbReference type="InterPro" id="IPR053270">
    <property type="entry name" value="Fv1_restriction_factor"/>
</dbReference>
<accession>A0A3M0L5P7</accession>
<feature type="compositionally biased region" description="Basic and acidic residues" evidence="2">
    <location>
        <begin position="282"/>
        <end position="303"/>
    </location>
</feature>
<organism evidence="3 4">
    <name type="scientific">Hirundo rustica rustica</name>
    <dbReference type="NCBI Taxonomy" id="333673"/>
    <lineage>
        <taxon>Eukaryota</taxon>
        <taxon>Metazoa</taxon>
        <taxon>Chordata</taxon>
        <taxon>Craniata</taxon>
        <taxon>Vertebrata</taxon>
        <taxon>Euteleostomi</taxon>
        <taxon>Archelosauria</taxon>
        <taxon>Archosauria</taxon>
        <taxon>Dinosauria</taxon>
        <taxon>Saurischia</taxon>
        <taxon>Theropoda</taxon>
        <taxon>Coelurosauria</taxon>
        <taxon>Aves</taxon>
        <taxon>Neognathae</taxon>
        <taxon>Neoaves</taxon>
        <taxon>Telluraves</taxon>
        <taxon>Australaves</taxon>
        <taxon>Passeriformes</taxon>
        <taxon>Sylvioidea</taxon>
        <taxon>Hirundinidae</taxon>
        <taxon>Hirundo</taxon>
    </lineage>
</organism>
<evidence type="ECO:0000313" key="4">
    <source>
        <dbReference type="Proteomes" id="UP000269221"/>
    </source>
</evidence>
<dbReference type="GO" id="GO:0005794">
    <property type="term" value="C:Golgi apparatus"/>
    <property type="evidence" value="ECO:0007669"/>
    <property type="project" value="TreeGrafter"/>
</dbReference>
<keyword evidence="1" id="KW-0175">Coiled coil</keyword>
<dbReference type="PANTHER" id="PTHR48195">
    <property type="entry name" value="FRIEND VIRUS SUSCEPTIBILITY PROTEIN 1"/>
    <property type="match status" value="1"/>
</dbReference>
<protein>
    <submittedName>
        <fullName evidence="3">Uncharacterized protein</fullName>
    </submittedName>
</protein>
<dbReference type="OrthoDB" id="9906618at2759"/>
<dbReference type="PANTHER" id="PTHR48195:SF1">
    <property type="entry name" value="RIKEN CDNA 2410002F23 GENE"/>
    <property type="match status" value="1"/>
</dbReference>
<evidence type="ECO:0000256" key="2">
    <source>
        <dbReference type="SAM" id="MobiDB-lite"/>
    </source>
</evidence>
<feature type="compositionally biased region" description="Basic and acidic residues" evidence="2">
    <location>
        <begin position="253"/>
        <end position="269"/>
    </location>
</feature>
<proteinExistence type="predicted"/>
<evidence type="ECO:0000256" key="1">
    <source>
        <dbReference type="SAM" id="Coils"/>
    </source>
</evidence>
<keyword evidence="4" id="KW-1185">Reference proteome</keyword>
<feature type="coiled-coil region" evidence="1">
    <location>
        <begin position="145"/>
        <end position="176"/>
    </location>
</feature>
<dbReference type="AlphaFoldDB" id="A0A3M0L5P7"/>